<evidence type="ECO:0000313" key="2">
    <source>
        <dbReference type="EMBL" id="OGF71469.1"/>
    </source>
</evidence>
<name>A0A1F5W725_9BACT</name>
<comment type="caution">
    <text evidence="2">The sequence shown here is derived from an EMBL/GenBank/DDBJ whole genome shotgun (WGS) entry which is preliminary data.</text>
</comment>
<keyword evidence="1" id="KW-0732">Signal</keyword>
<dbReference type="EMBL" id="MFHP01000032">
    <property type="protein sequence ID" value="OGF71469.1"/>
    <property type="molecule type" value="Genomic_DNA"/>
</dbReference>
<dbReference type="AlphaFoldDB" id="A0A1F5W725"/>
<reference evidence="2 3" key="1">
    <citation type="journal article" date="2016" name="Nat. Commun.">
        <title>Thousands of microbial genomes shed light on interconnected biogeochemical processes in an aquifer system.</title>
        <authorList>
            <person name="Anantharaman K."/>
            <person name="Brown C.T."/>
            <person name="Hug L.A."/>
            <person name="Sharon I."/>
            <person name="Castelle C.J."/>
            <person name="Probst A.J."/>
            <person name="Thomas B.C."/>
            <person name="Singh A."/>
            <person name="Wilkins M.J."/>
            <person name="Karaoz U."/>
            <person name="Brodie E.L."/>
            <person name="Williams K.H."/>
            <person name="Hubbard S.S."/>
            <person name="Banfield J.F."/>
        </authorList>
    </citation>
    <scope>NUCLEOTIDE SEQUENCE [LARGE SCALE GENOMIC DNA]</scope>
</reference>
<gene>
    <name evidence="2" type="ORF">A3C05_01735</name>
</gene>
<accession>A0A1F5W725</accession>
<protein>
    <submittedName>
        <fullName evidence="2">Uncharacterized protein</fullName>
    </submittedName>
</protein>
<evidence type="ECO:0000313" key="3">
    <source>
        <dbReference type="Proteomes" id="UP000178743"/>
    </source>
</evidence>
<proteinExistence type="predicted"/>
<dbReference type="Proteomes" id="UP000178743">
    <property type="component" value="Unassembled WGS sequence"/>
</dbReference>
<evidence type="ECO:0000256" key="1">
    <source>
        <dbReference type="SAM" id="SignalP"/>
    </source>
</evidence>
<feature type="signal peptide" evidence="1">
    <location>
        <begin position="1"/>
        <end position="22"/>
    </location>
</feature>
<organism evidence="2 3">
    <name type="scientific">Candidatus Giovannonibacteria bacterium RIFCSPHIGHO2_02_FULL_45_40</name>
    <dbReference type="NCBI Taxonomy" id="1798337"/>
    <lineage>
        <taxon>Bacteria</taxon>
        <taxon>Candidatus Giovannoniibacteriota</taxon>
    </lineage>
</organism>
<sequence>MKKLFLAVVLAAAVFSPLISLAVNPAVTSFTVSPAYGPSGYFFAFLWSLENAFGSSFLIPCIQGIKLKNLSGSAITCGSRIASQAAENDGLGVKIINISGNQVSISARVVPKDSSSKDYDAGGQTLYVSVSPNQQPIEKFTTSTTTTVSGSPITISWSSTDLDNVNLSVECKPEIKVSSPTYTAGLYLPCGKPVFQPDLAKSGSLTLSFSNSSVDALPHTLTLLPSMAPGVYNAVYSATITITVASDVVPDPVVNYFTTSAPSTVYSGQIMPISWSTANAKGVNLKILCAKDITATSSKNPSSILSCDAYAFADNDLLPSVGSLNLSFQNNGSSLSSININLIPAFKAKVGYDATKSKTLSVEIRPKSSTGVITAPIVPSPTKPVPAPTAPIFPSAIRPVVAPPPPSQNQSAQPQTAPALGPKIYAPGSYVPPTTAETTTKKDYQITKSVRSRFLSWIREVSLMALSWFY</sequence>
<feature type="chain" id="PRO_5009522111" evidence="1">
    <location>
        <begin position="23"/>
        <end position="470"/>
    </location>
</feature>